<accession>A0A3D8RDK7</accession>
<reference evidence="2 3" key="1">
    <citation type="journal article" date="2018" name="IMA Fungus">
        <title>IMA Genome-F 9: Draft genome sequence of Annulohypoxylon stygium, Aspergillus mulundensis, Berkeleyomyces basicola (syn. Thielaviopsis basicola), Ceratocystis smalleyi, two Cercospora beticola strains, Coleophoma cylindrospora, Fusarium fracticaudum, Phialophora cf. hyalina, and Morchella septimelata.</title>
        <authorList>
            <person name="Wingfield B.D."/>
            <person name="Bills G.F."/>
            <person name="Dong Y."/>
            <person name="Huang W."/>
            <person name="Nel W.J."/>
            <person name="Swalarsk-Parry B.S."/>
            <person name="Vaghefi N."/>
            <person name="Wilken P.M."/>
            <person name="An Z."/>
            <person name="de Beer Z.W."/>
            <person name="De Vos L."/>
            <person name="Chen L."/>
            <person name="Duong T.A."/>
            <person name="Gao Y."/>
            <person name="Hammerbacher A."/>
            <person name="Kikkert J.R."/>
            <person name="Li Y."/>
            <person name="Li H."/>
            <person name="Li K."/>
            <person name="Li Q."/>
            <person name="Liu X."/>
            <person name="Ma X."/>
            <person name="Naidoo K."/>
            <person name="Pethybridge S.J."/>
            <person name="Sun J."/>
            <person name="Steenkamp E.T."/>
            <person name="van der Nest M.A."/>
            <person name="van Wyk S."/>
            <person name="Wingfield M.J."/>
            <person name="Xiong C."/>
            <person name="Yue Q."/>
            <person name="Zhang X."/>
        </authorList>
    </citation>
    <scope>NUCLEOTIDE SEQUENCE [LARGE SCALE GENOMIC DNA]</scope>
    <source>
        <strain evidence="2 3">BP5796</strain>
    </source>
</reference>
<protein>
    <recommendedName>
        <fullName evidence="4">Ubiquitin-like protein smt3</fullName>
    </recommendedName>
</protein>
<keyword evidence="3" id="KW-1185">Reference proteome</keyword>
<feature type="compositionally biased region" description="Polar residues" evidence="1">
    <location>
        <begin position="80"/>
        <end position="101"/>
    </location>
</feature>
<evidence type="ECO:0000313" key="3">
    <source>
        <dbReference type="Proteomes" id="UP000256328"/>
    </source>
</evidence>
<feature type="region of interest" description="Disordered" evidence="1">
    <location>
        <begin position="1"/>
        <end position="110"/>
    </location>
</feature>
<evidence type="ECO:0008006" key="4">
    <source>
        <dbReference type="Google" id="ProtNLM"/>
    </source>
</evidence>
<dbReference type="Proteomes" id="UP000256328">
    <property type="component" value="Unassembled WGS sequence"/>
</dbReference>
<sequence>MTAEPKQLAKSLSKLSLNQEAEKTTAKSKKVAKKQNVVDSWEDEDLSSGEETDRPLSHQASADYPSAPPPTPISPIMSSGDNFTDTYGYSAATLRSPQGERSSARPEKTDAVAKRLIAGALGVRTPKKTDEQRAYDKAIKEKEMKRRNDEKEAVARAKDAAEKAKAAVWDD</sequence>
<dbReference type="EMBL" id="PDLN01000011">
    <property type="protein sequence ID" value="RDW71954.1"/>
    <property type="molecule type" value="Genomic_DNA"/>
</dbReference>
<feature type="region of interest" description="Disordered" evidence="1">
    <location>
        <begin position="143"/>
        <end position="171"/>
    </location>
</feature>
<organism evidence="2 3">
    <name type="scientific">Coleophoma crateriformis</name>
    <dbReference type="NCBI Taxonomy" id="565419"/>
    <lineage>
        <taxon>Eukaryota</taxon>
        <taxon>Fungi</taxon>
        <taxon>Dikarya</taxon>
        <taxon>Ascomycota</taxon>
        <taxon>Pezizomycotina</taxon>
        <taxon>Leotiomycetes</taxon>
        <taxon>Helotiales</taxon>
        <taxon>Dermateaceae</taxon>
        <taxon>Coleophoma</taxon>
    </lineage>
</organism>
<evidence type="ECO:0000313" key="2">
    <source>
        <dbReference type="EMBL" id="RDW71954.1"/>
    </source>
</evidence>
<feature type="compositionally biased region" description="Basic and acidic residues" evidence="1">
    <location>
        <begin position="143"/>
        <end position="165"/>
    </location>
</feature>
<gene>
    <name evidence="2" type="ORF">BP5796_07988</name>
</gene>
<feature type="compositionally biased region" description="Acidic residues" evidence="1">
    <location>
        <begin position="40"/>
        <end position="50"/>
    </location>
</feature>
<comment type="caution">
    <text evidence="2">The sequence shown here is derived from an EMBL/GenBank/DDBJ whole genome shotgun (WGS) entry which is preliminary data.</text>
</comment>
<evidence type="ECO:0000256" key="1">
    <source>
        <dbReference type="SAM" id="MobiDB-lite"/>
    </source>
</evidence>
<dbReference type="AlphaFoldDB" id="A0A3D8RDK7"/>
<proteinExistence type="predicted"/>
<name>A0A3D8RDK7_9HELO</name>
<dbReference type="OrthoDB" id="5418203at2759"/>
<feature type="compositionally biased region" description="Low complexity" evidence="1">
    <location>
        <begin position="1"/>
        <end position="17"/>
    </location>
</feature>